<feature type="region of interest" description="Disordered" evidence="1">
    <location>
        <begin position="111"/>
        <end position="162"/>
    </location>
</feature>
<protein>
    <submittedName>
        <fullName evidence="2">Uncharacterized protein</fullName>
    </submittedName>
</protein>
<accession>A0A6G1JC54</accession>
<feature type="compositionally biased region" description="Low complexity" evidence="1">
    <location>
        <begin position="258"/>
        <end position="276"/>
    </location>
</feature>
<dbReference type="AlphaFoldDB" id="A0A6G1JC54"/>
<feature type="compositionally biased region" description="Basic residues" evidence="1">
    <location>
        <begin position="116"/>
        <end position="128"/>
    </location>
</feature>
<feature type="region of interest" description="Disordered" evidence="1">
    <location>
        <begin position="254"/>
        <end position="276"/>
    </location>
</feature>
<dbReference type="Proteomes" id="UP000799291">
    <property type="component" value="Unassembled WGS sequence"/>
</dbReference>
<organism evidence="2 3">
    <name type="scientific">Lentithecium fluviatile CBS 122367</name>
    <dbReference type="NCBI Taxonomy" id="1168545"/>
    <lineage>
        <taxon>Eukaryota</taxon>
        <taxon>Fungi</taxon>
        <taxon>Dikarya</taxon>
        <taxon>Ascomycota</taxon>
        <taxon>Pezizomycotina</taxon>
        <taxon>Dothideomycetes</taxon>
        <taxon>Pleosporomycetidae</taxon>
        <taxon>Pleosporales</taxon>
        <taxon>Massarineae</taxon>
        <taxon>Lentitheciaceae</taxon>
        <taxon>Lentithecium</taxon>
    </lineage>
</organism>
<feature type="compositionally biased region" description="Basic and acidic residues" evidence="1">
    <location>
        <begin position="141"/>
        <end position="156"/>
    </location>
</feature>
<gene>
    <name evidence="2" type="ORF">K458DRAFT_467734</name>
</gene>
<keyword evidence="3" id="KW-1185">Reference proteome</keyword>
<sequence>MYLTPDPSSSPTSPPAATPPVVPNMYADTPSAPQRKLPAGKSCGHNYSLTMSTIFKKTTPTTSIGRMPMMRFLETHVPDLYNSEYKDLLRRNSDRAEAVLRVQRRYWEGERENAKPQRRKGVGKVRGRERKEGIGKYARNPPEKLDRIETATDKTKGPKRTRGNKALYHEEWVEQQRSEVAEALAAPGSSNAASKLAGDEVEPPAQLRTALPTPEHGCVEGPGPILRMPVNRDPRCIVEARTYLEILVRNARDDHCTTRSSPSTASDTSDFSTTETDIYSPSDSAVLLRLRTHPLNTSNAYEIINDIAENEAIMRAGYRGDGVFKVARGYEEGRKRLVRELVRVVEWDGGLRGREEEQAMRLVDQVLRWR</sequence>
<feature type="region of interest" description="Disordered" evidence="1">
    <location>
        <begin position="1"/>
        <end position="40"/>
    </location>
</feature>
<feature type="compositionally biased region" description="Pro residues" evidence="1">
    <location>
        <begin position="12"/>
        <end position="22"/>
    </location>
</feature>
<proteinExistence type="predicted"/>
<name>A0A6G1JC54_9PLEO</name>
<evidence type="ECO:0000313" key="3">
    <source>
        <dbReference type="Proteomes" id="UP000799291"/>
    </source>
</evidence>
<dbReference type="EMBL" id="MU005574">
    <property type="protein sequence ID" value="KAF2688112.1"/>
    <property type="molecule type" value="Genomic_DNA"/>
</dbReference>
<evidence type="ECO:0000256" key="1">
    <source>
        <dbReference type="SAM" id="MobiDB-lite"/>
    </source>
</evidence>
<evidence type="ECO:0000313" key="2">
    <source>
        <dbReference type="EMBL" id="KAF2688112.1"/>
    </source>
</evidence>
<reference evidence="2" key="1">
    <citation type="journal article" date="2020" name="Stud. Mycol.">
        <title>101 Dothideomycetes genomes: a test case for predicting lifestyles and emergence of pathogens.</title>
        <authorList>
            <person name="Haridas S."/>
            <person name="Albert R."/>
            <person name="Binder M."/>
            <person name="Bloem J."/>
            <person name="Labutti K."/>
            <person name="Salamov A."/>
            <person name="Andreopoulos B."/>
            <person name="Baker S."/>
            <person name="Barry K."/>
            <person name="Bills G."/>
            <person name="Bluhm B."/>
            <person name="Cannon C."/>
            <person name="Castanera R."/>
            <person name="Culley D."/>
            <person name="Daum C."/>
            <person name="Ezra D."/>
            <person name="Gonzalez J."/>
            <person name="Henrissat B."/>
            <person name="Kuo A."/>
            <person name="Liang C."/>
            <person name="Lipzen A."/>
            <person name="Lutzoni F."/>
            <person name="Magnuson J."/>
            <person name="Mondo S."/>
            <person name="Nolan M."/>
            <person name="Ohm R."/>
            <person name="Pangilinan J."/>
            <person name="Park H.-J."/>
            <person name="Ramirez L."/>
            <person name="Alfaro M."/>
            <person name="Sun H."/>
            <person name="Tritt A."/>
            <person name="Yoshinaga Y."/>
            <person name="Zwiers L.-H."/>
            <person name="Turgeon B."/>
            <person name="Goodwin S."/>
            <person name="Spatafora J."/>
            <person name="Crous P."/>
            <person name="Grigoriev I."/>
        </authorList>
    </citation>
    <scope>NUCLEOTIDE SEQUENCE</scope>
    <source>
        <strain evidence="2">CBS 122367</strain>
    </source>
</reference>